<dbReference type="RefSeq" id="WP_148779035.1">
    <property type="nucleotide sequence ID" value="NZ_VSSS01000114.1"/>
</dbReference>
<proteinExistence type="predicted"/>
<evidence type="ECO:0000313" key="2">
    <source>
        <dbReference type="Proteomes" id="UP000324758"/>
    </source>
</evidence>
<sequence length="244" mass="28413">MAHVHIGTSGWHYASWRGPFFPKDLPIKQQLCYYASQFDTTELNGVFYRTPTPEAVKGWRGQTGKDFVFAWKASKFITHWKRLSDRSVNSLELLEERLSLLGQKAGPILFQLPPQFEADADRLAFFLELLSRKRRYSFEFRHPSWYHPGILKILRKANISLCLSDHHDAPAPWKRTADFVYIRGHGPGGRYHGRYPPADLEEWARRIRSWRRQGCDVYVYFDNDQKSAAPADAKRLKELLGIFG</sequence>
<keyword evidence="2" id="KW-1185">Reference proteome</keyword>
<dbReference type="InterPro" id="IPR002763">
    <property type="entry name" value="DUF72"/>
</dbReference>
<dbReference type="SUPFAM" id="SSF117396">
    <property type="entry name" value="TM1631-like"/>
    <property type="match status" value="1"/>
</dbReference>
<dbReference type="OrthoDB" id="9780310at2"/>
<dbReference type="Proteomes" id="UP000324758">
    <property type="component" value="Unassembled WGS sequence"/>
</dbReference>
<organism evidence="1 2">
    <name type="scientific">Bradyrhizobium rifense</name>
    <dbReference type="NCBI Taxonomy" id="515499"/>
    <lineage>
        <taxon>Bacteria</taxon>
        <taxon>Pseudomonadati</taxon>
        <taxon>Pseudomonadota</taxon>
        <taxon>Alphaproteobacteria</taxon>
        <taxon>Hyphomicrobiales</taxon>
        <taxon>Nitrobacteraceae</taxon>
        <taxon>Bradyrhizobium</taxon>
    </lineage>
</organism>
<accession>A0A5D3JZI0</accession>
<dbReference type="PANTHER" id="PTHR30348:SF4">
    <property type="entry name" value="DUF72 DOMAIN-CONTAINING PROTEIN"/>
    <property type="match status" value="1"/>
</dbReference>
<gene>
    <name evidence="1" type="ORF">FXB40_46975</name>
</gene>
<dbReference type="InterPro" id="IPR036520">
    <property type="entry name" value="UPF0759_sf"/>
</dbReference>
<evidence type="ECO:0000313" key="1">
    <source>
        <dbReference type="EMBL" id="TYL82898.1"/>
    </source>
</evidence>
<name>A0A5D3JZI0_9BRAD</name>
<dbReference type="EMBL" id="VSSS01000114">
    <property type="protein sequence ID" value="TYL82898.1"/>
    <property type="molecule type" value="Genomic_DNA"/>
</dbReference>
<comment type="caution">
    <text evidence="1">The sequence shown here is derived from an EMBL/GenBank/DDBJ whole genome shotgun (WGS) entry which is preliminary data.</text>
</comment>
<dbReference type="PANTHER" id="PTHR30348">
    <property type="entry name" value="UNCHARACTERIZED PROTEIN YECE"/>
    <property type="match status" value="1"/>
</dbReference>
<protein>
    <submittedName>
        <fullName evidence="1">DUF72 domain-containing protein</fullName>
    </submittedName>
</protein>
<reference evidence="1 2" key="1">
    <citation type="submission" date="2019-08" db="EMBL/GenBank/DDBJ databases">
        <title>Bradyrhizobium hipponensis sp. nov., a rhizobium isolated from a Lupinus angustifolius root nodule in Tunisia.</title>
        <authorList>
            <person name="Off K."/>
            <person name="Rejili M."/>
            <person name="Mars M."/>
            <person name="Brachmann A."/>
            <person name="Marin M."/>
        </authorList>
    </citation>
    <scope>NUCLEOTIDE SEQUENCE [LARGE SCALE GENOMIC DNA]</scope>
    <source>
        <strain evidence="1 2">CTAW71</strain>
    </source>
</reference>
<dbReference type="Gene3D" id="3.20.20.410">
    <property type="entry name" value="Protein of unknown function UPF0759"/>
    <property type="match status" value="1"/>
</dbReference>
<dbReference type="AlphaFoldDB" id="A0A5D3JZI0"/>
<dbReference type="Pfam" id="PF01904">
    <property type="entry name" value="DUF72"/>
    <property type="match status" value="1"/>
</dbReference>